<dbReference type="PIRSF" id="PIRSF005902">
    <property type="entry name" value="DNase_TatD"/>
    <property type="match status" value="1"/>
</dbReference>
<feature type="binding site" evidence="5">
    <location>
        <position position="126"/>
    </location>
    <ligand>
        <name>a divalent metal cation</name>
        <dbReference type="ChEBI" id="CHEBI:60240"/>
        <label>2</label>
    </ligand>
</feature>
<organism evidence="6 7">
    <name type="scientific">Dromaius novaehollandiae</name>
    <name type="common">Emu</name>
    <dbReference type="NCBI Taxonomy" id="8790"/>
    <lineage>
        <taxon>Eukaryota</taxon>
        <taxon>Metazoa</taxon>
        <taxon>Chordata</taxon>
        <taxon>Craniata</taxon>
        <taxon>Vertebrata</taxon>
        <taxon>Euteleostomi</taxon>
        <taxon>Archelosauria</taxon>
        <taxon>Archosauria</taxon>
        <taxon>Dinosauria</taxon>
        <taxon>Saurischia</taxon>
        <taxon>Theropoda</taxon>
        <taxon>Coelurosauria</taxon>
        <taxon>Aves</taxon>
        <taxon>Palaeognathae</taxon>
        <taxon>Casuariiformes</taxon>
        <taxon>Dromaiidae</taxon>
        <taxon>Dromaius</taxon>
    </lineage>
</organism>
<dbReference type="Proteomes" id="UP000694423">
    <property type="component" value="Unplaced"/>
</dbReference>
<name>A0A8C4P3G7_DRONO</name>
<dbReference type="AlphaFoldDB" id="A0A8C4P3G7"/>
<dbReference type="PANTHER" id="PTHR46317">
    <property type="entry name" value="HYDROLASE OF PHP SUPERFAMILY-RELATED PROTEIN"/>
    <property type="match status" value="1"/>
</dbReference>
<dbReference type="GO" id="GO:0046872">
    <property type="term" value="F:metal ion binding"/>
    <property type="evidence" value="ECO:0007669"/>
    <property type="project" value="UniProtKB-KW"/>
</dbReference>
<dbReference type="SUPFAM" id="SSF51556">
    <property type="entry name" value="Metallo-dependent hydrolases"/>
    <property type="match status" value="1"/>
</dbReference>
<dbReference type="Pfam" id="PF01026">
    <property type="entry name" value="TatD_DNase"/>
    <property type="match status" value="1"/>
</dbReference>
<feature type="binding site" evidence="5">
    <location>
        <position position="187"/>
    </location>
    <ligand>
        <name>a divalent metal cation</name>
        <dbReference type="ChEBI" id="CHEBI:60240"/>
        <label>1</label>
    </ligand>
</feature>
<dbReference type="GO" id="GO:0016788">
    <property type="term" value="F:hydrolase activity, acting on ester bonds"/>
    <property type="evidence" value="ECO:0007669"/>
    <property type="project" value="InterPro"/>
</dbReference>
<protein>
    <submittedName>
        <fullName evidence="6">Uncharacterized protein</fullName>
    </submittedName>
</protein>
<reference evidence="6" key="1">
    <citation type="submission" date="2025-08" db="UniProtKB">
        <authorList>
            <consortium name="Ensembl"/>
        </authorList>
    </citation>
    <scope>IDENTIFICATION</scope>
</reference>
<evidence type="ECO:0000256" key="2">
    <source>
        <dbReference type="ARBA" id="ARBA00022723"/>
    </source>
</evidence>
<keyword evidence="2 5" id="KW-0479">Metal-binding</keyword>
<keyword evidence="7" id="KW-1185">Reference proteome</keyword>
<proteinExistence type="inferred from homology"/>
<evidence type="ECO:0000313" key="6">
    <source>
        <dbReference type="Ensembl" id="ENSDNVP00000003566.1"/>
    </source>
</evidence>
<reference evidence="6" key="2">
    <citation type="submission" date="2025-09" db="UniProtKB">
        <authorList>
            <consortium name="Ensembl"/>
        </authorList>
    </citation>
    <scope>IDENTIFICATION</scope>
</reference>
<evidence type="ECO:0000256" key="5">
    <source>
        <dbReference type="PIRSR" id="PIRSR005902-1"/>
    </source>
</evidence>
<dbReference type="Gene3D" id="3.20.20.140">
    <property type="entry name" value="Metal-dependent hydrolases"/>
    <property type="match status" value="1"/>
</dbReference>
<dbReference type="InterPro" id="IPR001130">
    <property type="entry name" value="TatD-like"/>
</dbReference>
<comment type="similarity">
    <text evidence="1">Belongs to the metallo-dependent hydrolases superfamily. TatD-type hydrolase family.</text>
</comment>
<accession>A0A8C4P3G7</accession>
<evidence type="ECO:0000256" key="4">
    <source>
        <dbReference type="ARBA" id="ARBA00093287"/>
    </source>
</evidence>
<comment type="function">
    <text evidence="4">Exhibits 3'-exonuclease activities and apurinic/apyrimidinic (AP) endonuclease (in vitro). Show preferential AP endonuclease activity on double-stranded DNA substrates and 3'- exonuclease activity on single-stranded DNA.</text>
</comment>
<dbReference type="Ensembl" id="ENSDNVT00000004293.1">
    <property type="protein sequence ID" value="ENSDNVP00000003566.1"/>
    <property type="gene ID" value="ENSDNVG00000002516.1"/>
</dbReference>
<evidence type="ECO:0000256" key="1">
    <source>
        <dbReference type="ARBA" id="ARBA00009275"/>
    </source>
</evidence>
<evidence type="ECO:0000313" key="7">
    <source>
        <dbReference type="Proteomes" id="UP000694423"/>
    </source>
</evidence>
<keyword evidence="3" id="KW-0378">Hydrolase</keyword>
<dbReference type="InterPro" id="IPR032466">
    <property type="entry name" value="Metal_Hydrolase"/>
</dbReference>
<feature type="binding site" evidence="5">
    <location>
        <position position="139"/>
    </location>
    <ligand>
        <name>a divalent metal cation</name>
        <dbReference type="ChEBI" id="CHEBI:60240"/>
        <label>2</label>
    </ligand>
</feature>
<sequence>MQLQPSLNTNVLGTTTMAGCVSARIAAWRGAALAAGNRCSCVPAISCAPRYPGAVMPCFGVHPIRSGAEGRCSATVQVSLKWFFMQVGLDFTPWLVPTPQQREEQQRVLALQLAIAKQLDFVSLIHQALTRLDNYALLHNFAGRPSVALEGVQAGYYFSFPPAVTRHDQQAKLIKQIPLENICLESDSPSLGPNKEVQNEPEKIRIVCQYIAAVKGVSVERVCEVTTKNALKLFPKVKHRLKE</sequence>
<dbReference type="PANTHER" id="PTHR46317:SF3">
    <property type="entry name" value="DEOXYRIBONUCLEASE TATDN3-RELATED"/>
    <property type="match status" value="1"/>
</dbReference>
<evidence type="ECO:0000256" key="3">
    <source>
        <dbReference type="ARBA" id="ARBA00022801"/>
    </source>
</evidence>